<accession>A0ABS8WCE2</accession>
<dbReference type="EMBL" id="JAIMJA010000010">
    <property type="protein sequence ID" value="MCE2595431.1"/>
    <property type="molecule type" value="Genomic_DNA"/>
</dbReference>
<dbReference type="PANTHER" id="PTHR33979:SF2">
    <property type="entry name" value="PEPTIDASE M50B-LIKE-DOMAIN-CONTAINING PROTEIN"/>
    <property type="match status" value="1"/>
</dbReference>
<dbReference type="RefSeq" id="WP_233052912.1">
    <property type="nucleotide sequence ID" value="NZ_JAIMJA010000010.1"/>
</dbReference>
<sequence>MNHYRTLLTLTLVIVLYLAWNTIWVLPLKILVVYFHEFSHALMTWLTGGRVISFVVSADQSGHVISAGGSRFLILSAGYLGSILCGALLYRFSHVNNLLWLLVACFVLIGVFFFGSMFTLLFSLGGALVLGLTRYYLSLFWQQTLLQLIGLASLCYVPFDVYQDTIINASQRSDAAMLAEEFFGFTWLWGGLWCALSVVVFCWALFKGNNRPLVTK</sequence>
<keyword evidence="1" id="KW-0472">Membrane</keyword>
<feature type="transmembrane region" description="Helical" evidence="1">
    <location>
        <begin position="99"/>
        <end position="132"/>
    </location>
</feature>
<keyword evidence="1" id="KW-1133">Transmembrane helix</keyword>
<evidence type="ECO:0000256" key="1">
    <source>
        <dbReference type="SAM" id="Phobius"/>
    </source>
</evidence>
<dbReference type="InterPro" id="IPR049500">
    <property type="entry name" value="Peptidase_M50B-like"/>
</dbReference>
<feature type="transmembrane region" description="Helical" evidence="1">
    <location>
        <begin position="144"/>
        <end position="162"/>
    </location>
</feature>
<protein>
    <submittedName>
        <fullName evidence="2">M50 family metallopeptidase</fullName>
    </submittedName>
</protein>
<feature type="transmembrane region" description="Helical" evidence="1">
    <location>
        <begin position="7"/>
        <end position="26"/>
    </location>
</feature>
<comment type="caution">
    <text evidence="2">The sequence shown here is derived from an EMBL/GenBank/DDBJ whole genome shotgun (WGS) entry which is preliminary data.</text>
</comment>
<feature type="transmembrane region" description="Helical" evidence="1">
    <location>
        <begin position="70"/>
        <end position="93"/>
    </location>
</feature>
<keyword evidence="3" id="KW-1185">Reference proteome</keyword>
<feature type="transmembrane region" description="Helical" evidence="1">
    <location>
        <begin position="182"/>
        <end position="206"/>
    </location>
</feature>
<organism evidence="2 3">
    <name type="scientific">Motilimonas cestriensis</name>
    <dbReference type="NCBI Taxonomy" id="2742685"/>
    <lineage>
        <taxon>Bacteria</taxon>
        <taxon>Pseudomonadati</taxon>
        <taxon>Pseudomonadota</taxon>
        <taxon>Gammaproteobacteria</taxon>
        <taxon>Alteromonadales</taxon>
        <taxon>Alteromonadales genera incertae sedis</taxon>
        <taxon>Motilimonas</taxon>
    </lineage>
</organism>
<evidence type="ECO:0000313" key="2">
    <source>
        <dbReference type="EMBL" id="MCE2595431.1"/>
    </source>
</evidence>
<reference evidence="2 3" key="1">
    <citation type="journal article" date="2022" name="Environ. Microbiol. Rep.">
        <title>Eco-phylogenetic analyses reveal divergent evolution of vitamin B12 metabolism in the marine bacterial family 'Psychromonadaceae'.</title>
        <authorList>
            <person name="Jin X."/>
            <person name="Yang Y."/>
            <person name="Cao H."/>
            <person name="Gao B."/>
            <person name="Zhao Z."/>
        </authorList>
    </citation>
    <scope>NUCLEOTIDE SEQUENCE [LARGE SCALE GENOMIC DNA]</scope>
    <source>
        <strain evidence="2 3">MKS20</strain>
    </source>
</reference>
<proteinExistence type="predicted"/>
<dbReference type="Proteomes" id="UP001201273">
    <property type="component" value="Unassembled WGS sequence"/>
</dbReference>
<gene>
    <name evidence="2" type="ORF">K6Y31_11445</name>
</gene>
<evidence type="ECO:0000313" key="3">
    <source>
        <dbReference type="Proteomes" id="UP001201273"/>
    </source>
</evidence>
<keyword evidence="1" id="KW-0812">Transmembrane</keyword>
<dbReference type="Pfam" id="PF13398">
    <property type="entry name" value="Peptidase_M50B"/>
    <property type="match status" value="1"/>
</dbReference>
<name>A0ABS8WCE2_9GAMM</name>
<dbReference type="PANTHER" id="PTHR33979">
    <property type="entry name" value="OS02G0221600 PROTEIN"/>
    <property type="match status" value="1"/>
</dbReference>